<evidence type="ECO:0000313" key="4">
    <source>
        <dbReference type="Proteomes" id="UP000184330"/>
    </source>
</evidence>
<dbReference type="OrthoDB" id="10565732at2759"/>
<evidence type="ECO:0000313" key="3">
    <source>
        <dbReference type="EMBL" id="CZR69943.1"/>
    </source>
</evidence>
<feature type="region of interest" description="Disordered" evidence="2">
    <location>
        <begin position="141"/>
        <end position="160"/>
    </location>
</feature>
<reference evidence="3 4" key="1">
    <citation type="submission" date="2016-03" db="EMBL/GenBank/DDBJ databases">
        <authorList>
            <person name="Ploux O."/>
        </authorList>
    </citation>
    <scope>NUCLEOTIDE SEQUENCE [LARGE SCALE GENOMIC DNA]</scope>
    <source>
        <strain evidence="3 4">UAMH 11012</strain>
    </source>
</reference>
<name>A0A1L7XXZ5_9HELO</name>
<proteinExistence type="predicted"/>
<evidence type="ECO:0000256" key="1">
    <source>
        <dbReference type="SAM" id="Coils"/>
    </source>
</evidence>
<protein>
    <submittedName>
        <fullName evidence="3">Uncharacterized protein</fullName>
    </submittedName>
</protein>
<dbReference type="EMBL" id="FJOG01000086">
    <property type="protein sequence ID" value="CZR69943.1"/>
    <property type="molecule type" value="Genomic_DNA"/>
</dbReference>
<evidence type="ECO:0000256" key="2">
    <source>
        <dbReference type="SAM" id="MobiDB-lite"/>
    </source>
</evidence>
<keyword evidence="1" id="KW-0175">Coiled coil</keyword>
<dbReference type="AlphaFoldDB" id="A0A1L7XXZ5"/>
<sequence length="175" mass="19754">MSPPSSMSHSSGKYARFISSPSHTRRQCILHESTLALNKKQLEDQEIIHTFKMRQTEDKYRAAEMLWEKKRNELRADVNKYKGQASICDKFHIPGIEHKAVVNNLGKELNKTTELAETLRAENEILSKRVNKLFDATSDLLGEVDDQDTSPAQEEQRGNDELAAVASLSLDQGGQ</sequence>
<gene>
    <name evidence="3" type="ORF">PAC_19844</name>
</gene>
<organism evidence="3 4">
    <name type="scientific">Phialocephala subalpina</name>
    <dbReference type="NCBI Taxonomy" id="576137"/>
    <lineage>
        <taxon>Eukaryota</taxon>
        <taxon>Fungi</taxon>
        <taxon>Dikarya</taxon>
        <taxon>Ascomycota</taxon>
        <taxon>Pezizomycotina</taxon>
        <taxon>Leotiomycetes</taxon>
        <taxon>Helotiales</taxon>
        <taxon>Mollisiaceae</taxon>
        <taxon>Phialocephala</taxon>
        <taxon>Phialocephala fortinii species complex</taxon>
    </lineage>
</organism>
<feature type="coiled-coil region" evidence="1">
    <location>
        <begin position="102"/>
        <end position="136"/>
    </location>
</feature>
<dbReference type="Proteomes" id="UP000184330">
    <property type="component" value="Unassembled WGS sequence"/>
</dbReference>
<keyword evidence="4" id="KW-1185">Reference proteome</keyword>
<accession>A0A1L7XXZ5</accession>